<evidence type="ECO:0000313" key="2">
    <source>
        <dbReference type="EnsemblMetazoa" id="AARA010886-PA"/>
    </source>
</evidence>
<feature type="region of interest" description="Disordered" evidence="1">
    <location>
        <begin position="138"/>
        <end position="159"/>
    </location>
</feature>
<evidence type="ECO:0000313" key="3">
    <source>
        <dbReference type="Proteomes" id="UP000075840"/>
    </source>
</evidence>
<proteinExistence type="predicted"/>
<protein>
    <submittedName>
        <fullName evidence="2">Uncharacterized protein</fullName>
    </submittedName>
</protein>
<reference evidence="2" key="1">
    <citation type="submission" date="2022-08" db="UniProtKB">
        <authorList>
            <consortium name="EnsemblMetazoa"/>
        </authorList>
    </citation>
    <scope>IDENTIFICATION</scope>
    <source>
        <strain evidence="2">Dongola</strain>
    </source>
</reference>
<feature type="compositionally biased region" description="Gly residues" evidence="1">
    <location>
        <begin position="109"/>
        <end position="122"/>
    </location>
</feature>
<dbReference type="AlphaFoldDB" id="A0A182IBC2"/>
<dbReference type="EMBL" id="APCN01000665">
    <property type="status" value="NOT_ANNOTATED_CDS"/>
    <property type="molecule type" value="Genomic_DNA"/>
</dbReference>
<feature type="region of interest" description="Disordered" evidence="1">
    <location>
        <begin position="100"/>
        <end position="126"/>
    </location>
</feature>
<dbReference type="VEuPathDB" id="VectorBase:AARA21_002639"/>
<dbReference type="VEuPathDB" id="VectorBase:AARA010886"/>
<organism evidence="2 3">
    <name type="scientific">Anopheles arabiensis</name>
    <name type="common">Mosquito</name>
    <dbReference type="NCBI Taxonomy" id="7173"/>
    <lineage>
        <taxon>Eukaryota</taxon>
        <taxon>Metazoa</taxon>
        <taxon>Ecdysozoa</taxon>
        <taxon>Arthropoda</taxon>
        <taxon>Hexapoda</taxon>
        <taxon>Insecta</taxon>
        <taxon>Pterygota</taxon>
        <taxon>Neoptera</taxon>
        <taxon>Endopterygota</taxon>
        <taxon>Diptera</taxon>
        <taxon>Nematocera</taxon>
        <taxon>Culicoidea</taxon>
        <taxon>Culicidae</taxon>
        <taxon>Anophelinae</taxon>
        <taxon>Anopheles</taxon>
    </lineage>
</organism>
<keyword evidence="3" id="KW-1185">Reference proteome</keyword>
<sequence>MEKPEEVTIQVKGVDNRTVIEVKGKHIVLSEIKPRVEALLANSAIEEVRIFAGINLKIDADLSGDVWRGLNLVVLANEIKVINVVTWNVSGKDNYHTYTNDAGKEGNGHGKGGNDGYPGESGGNILLQANSIQDPDRLTIISNGGNGSGGQNGGKTVVK</sequence>
<dbReference type="Proteomes" id="UP000075840">
    <property type="component" value="Unassembled WGS sequence"/>
</dbReference>
<name>A0A182IBC2_ANOAR</name>
<feature type="compositionally biased region" description="Gly residues" evidence="1">
    <location>
        <begin position="144"/>
        <end position="153"/>
    </location>
</feature>
<accession>A0A182IBC2</accession>
<evidence type="ECO:0000256" key="1">
    <source>
        <dbReference type="SAM" id="MobiDB-lite"/>
    </source>
</evidence>
<dbReference type="EnsemblMetazoa" id="AARA010886-RA">
    <property type="protein sequence ID" value="AARA010886-PA"/>
    <property type="gene ID" value="AARA010886"/>
</dbReference>